<dbReference type="AlphaFoldDB" id="A0A0G3GPE9"/>
<dbReference type="OrthoDB" id="9759664at2"/>
<dbReference type="STRING" id="1050174.CEPID_06230"/>
<protein>
    <submittedName>
        <fullName evidence="2">Transketolase, alpha subunit</fullName>
        <ecNumber evidence="2">2.2.1.1</ecNumber>
    </submittedName>
</protein>
<sequence>MNENRELAIQTVTKLLAANDKLALVWAEISGRYLGNALAQWPERVINVGIREQLLISVGAGLALDGMRPIMHTFSSFLLERAFEQIKIGFGHQDLGGVLLGIGGSFDYASSGRTHQCPEDIALMLTLPGIEIHTPSSKAETTAAIEKATGDVGLHYVRIADQRNSLSPAHPLVHDGNGPTIVACAEMLDPVLAVAELFNARVVHFKSSHKTELDQILKLCSGHATIVVEPWLDGSLSPLLRPLFAQPESTVSFLGITDPELRRYGTAAEHTRAHGLDAINLSARISELLSQKLL</sequence>
<dbReference type="SUPFAM" id="SSF52518">
    <property type="entry name" value="Thiamin diphosphate-binding fold (THDP-binding)"/>
    <property type="match status" value="1"/>
</dbReference>
<name>A0A0G3GPE9_9CORY</name>
<dbReference type="EC" id="2.2.1.1" evidence="2"/>
<dbReference type="EMBL" id="CP011541">
    <property type="protein sequence ID" value="AKK03106.1"/>
    <property type="molecule type" value="Genomic_DNA"/>
</dbReference>
<proteinExistence type="predicted"/>
<reference evidence="2 3" key="1">
    <citation type="submission" date="2015-05" db="EMBL/GenBank/DDBJ databases">
        <title>Complete genome sequence of Corynebacterium epidermidicanis DSM 45586, isolated from the skin of a dog suffering from pruritus.</title>
        <authorList>
            <person name="Ruckert C."/>
            <person name="Albersmeier A."/>
            <person name="Winkler A."/>
            <person name="Tauch A."/>
        </authorList>
    </citation>
    <scope>NUCLEOTIDE SEQUENCE [LARGE SCALE GENOMIC DNA]</scope>
    <source>
        <strain evidence="2 3">DSM 45586</strain>
    </source>
</reference>
<organism evidence="2 3">
    <name type="scientific">Corynebacterium epidermidicanis</name>
    <dbReference type="NCBI Taxonomy" id="1050174"/>
    <lineage>
        <taxon>Bacteria</taxon>
        <taxon>Bacillati</taxon>
        <taxon>Actinomycetota</taxon>
        <taxon>Actinomycetes</taxon>
        <taxon>Mycobacteriales</taxon>
        <taxon>Corynebacteriaceae</taxon>
        <taxon>Corynebacterium</taxon>
    </lineage>
</organism>
<dbReference type="PANTHER" id="PTHR43825:SF1">
    <property type="entry name" value="TRANSKETOLASE-LIKE PYRIMIDINE-BINDING DOMAIN-CONTAINING PROTEIN"/>
    <property type="match status" value="1"/>
</dbReference>
<dbReference type="Gene3D" id="3.40.50.970">
    <property type="match status" value="1"/>
</dbReference>
<gene>
    <name evidence="2" type="ORF">CEPID_06230</name>
</gene>
<evidence type="ECO:0000313" key="3">
    <source>
        <dbReference type="Proteomes" id="UP000035368"/>
    </source>
</evidence>
<dbReference type="GO" id="GO:0004802">
    <property type="term" value="F:transketolase activity"/>
    <property type="evidence" value="ECO:0007669"/>
    <property type="project" value="UniProtKB-EC"/>
</dbReference>
<dbReference type="Pfam" id="PF02779">
    <property type="entry name" value="Transket_pyr"/>
    <property type="match status" value="1"/>
</dbReference>
<dbReference type="RefSeq" id="WP_047240188.1">
    <property type="nucleotide sequence ID" value="NZ_CP011541.1"/>
</dbReference>
<dbReference type="GO" id="GO:0000287">
    <property type="term" value="F:magnesium ion binding"/>
    <property type="evidence" value="ECO:0007669"/>
    <property type="project" value="UniProtKB-ARBA"/>
</dbReference>
<dbReference type="InterPro" id="IPR009014">
    <property type="entry name" value="Transketo_C/PFOR_II"/>
</dbReference>
<evidence type="ECO:0000313" key="2">
    <source>
        <dbReference type="EMBL" id="AKK03106.1"/>
    </source>
</evidence>
<evidence type="ECO:0000259" key="1">
    <source>
        <dbReference type="SMART" id="SM00861"/>
    </source>
</evidence>
<dbReference type="KEGG" id="cei:CEPID_06230"/>
<dbReference type="CDD" id="cd07033">
    <property type="entry name" value="TPP_PYR_DXS_TK_like"/>
    <property type="match status" value="1"/>
</dbReference>
<dbReference type="InterPro" id="IPR051157">
    <property type="entry name" value="PDH/Transketolase"/>
</dbReference>
<dbReference type="PANTHER" id="PTHR43825">
    <property type="entry name" value="PYRUVATE DEHYDROGENASE E1 COMPONENT"/>
    <property type="match status" value="1"/>
</dbReference>
<feature type="domain" description="Transketolase-like pyrimidine-binding" evidence="1">
    <location>
        <begin position="2"/>
        <end position="166"/>
    </location>
</feature>
<dbReference type="InterPro" id="IPR005475">
    <property type="entry name" value="Transketolase-like_Pyr-bd"/>
</dbReference>
<accession>A0A0G3GPE9</accession>
<dbReference type="SMART" id="SM00861">
    <property type="entry name" value="Transket_pyr"/>
    <property type="match status" value="1"/>
</dbReference>
<dbReference type="PATRIC" id="fig|1050174.4.peg.1260"/>
<dbReference type="InterPro" id="IPR029061">
    <property type="entry name" value="THDP-binding"/>
</dbReference>
<keyword evidence="3" id="KW-1185">Reference proteome</keyword>
<keyword evidence="2" id="KW-0808">Transferase</keyword>
<dbReference type="Proteomes" id="UP000035368">
    <property type="component" value="Chromosome"/>
</dbReference>
<dbReference type="Gene3D" id="3.40.50.920">
    <property type="match status" value="1"/>
</dbReference>